<evidence type="ECO:0000256" key="3">
    <source>
        <dbReference type="ARBA" id="ARBA00022692"/>
    </source>
</evidence>
<evidence type="ECO:0000256" key="4">
    <source>
        <dbReference type="ARBA" id="ARBA00022737"/>
    </source>
</evidence>
<keyword evidence="3" id="KW-0812">Transmembrane</keyword>
<evidence type="ECO:0000256" key="5">
    <source>
        <dbReference type="ARBA" id="ARBA00022989"/>
    </source>
</evidence>
<evidence type="ECO:0000256" key="8">
    <source>
        <dbReference type="PROSITE-ProRule" id="PRU00124"/>
    </source>
</evidence>
<evidence type="ECO:0000313" key="10">
    <source>
        <dbReference type="Proteomes" id="UP000683360"/>
    </source>
</evidence>
<dbReference type="Gene3D" id="4.10.400.10">
    <property type="entry name" value="Low-density Lipoprotein Receptor"/>
    <property type="match status" value="2"/>
</dbReference>
<dbReference type="Gene3D" id="2.40.128.620">
    <property type="match status" value="1"/>
</dbReference>
<evidence type="ECO:0000256" key="7">
    <source>
        <dbReference type="ARBA" id="ARBA00023157"/>
    </source>
</evidence>
<keyword evidence="6" id="KW-0472">Membrane</keyword>
<organism evidence="9 10">
    <name type="scientific">Mytilus edulis</name>
    <name type="common">Blue mussel</name>
    <dbReference type="NCBI Taxonomy" id="6550"/>
    <lineage>
        <taxon>Eukaryota</taxon>
        <taxon>Metazoa</taxon>
        <taxon>Spiralia</taxon>
        <taxon>Lophotrochozoa</taxon>
        <taxon>Mollusca</taxon>
        <taxon>Bivalvia</taxon>
        <taxon>Autobranchia</taxon>
        <taxon>Pteriomorphia</taxon>
        <taxon>Mytilida</taxon>
        <taxon>Mytiloidea</taxon>
        <taxon>Mytilidae</taxon>
        <taxon>Mytilinae</taxon>
        <taxon>Mytilus</taxon>
    </lineage>
</organism>
<dbReference type="PRINTS" id="PR00261">
    <property type="entry name" value="LDLRECEPTOR"/>
</dbReference>
<comment type="caution">
    <text evidence="8">Lacks conserved residue(s) required for the propagation of feature annotation.</text>
</comment>
<comment type="caution">
    <text evidence="9">The sequence shown here is derived from an EMBL/GenBank/DDBJ whole genome shotgun (WGS) entry which is preliminary data.</text>
</comment>
<dbReference type="SUPFAM" id="SSF57424">
    <property type="entry name" value="LDL receptor-like module"/>
    <property type="match status" value="2"/>
</dbReference>
<evidence type="ECO:0000256" key="2">
    <source>
        <dbReference type="ARBA" id="ARBA00004308"/>
    </source>
</evidence>
<dbReference type="PROSITE" id="PS01209">
    <property type="entry name" value="LDLRA_1"/>
    <property type="match status" value="1"/>
</dbReference>
<dbReference type="InterPro" id="IPR036055">
    <property type="entry name" value="LDL_receptor-like_sf"/>
</dbReference>
<dbReference type="PANTHER" id="PTHR24270">
    <property type="entry name" value="LOW-DENSITY LIPOPROTEIN RECEPTOR-RELATED"/>
    <property type="match status" value="1"/>
</dbReference>
<keyword evidence="5" id="KW-1133">Transmembrane helix</keyword>
<keyword evidence="7 8" id="KW-1015">Disulfide bond</keyword>
<feature type="disulfide bond" evidence="8">
    <location>
        <begin position="174"/>
        <end position="186"/>
    </location>
</feature>
<dbReference type="Pfam" id="PF00057">
    <property type="entry name" value="Ldl_recept_a"/>
    <property type="match status" value="2"/>
</dbReference>
<dbReference type="GO" id="GO:0016192">
    <property type="term" value="P:vesicle-mediated transport"/>
    <property type="evidence" value="ECO:0007669"/>
    <property type="project" value="UniProtKB-ARBA"/>
</dbReference>
<proteinExistence type="predicted"/>
<dbReference type="CDD" id="cd00112">
    <property type="entry name" value="LDLa"/>
    <property type="match status" value="2"/>
</dbReference>
<reference evidence="9" key="1">
    <citation type="submission" date="2021-03" db="EMBL/GenBank/DDBJ databases">
        <authorList>
            <person name="Bekaert M."/>
        </authorList>
    </citation>
    <scope>NUCLEOTIDE SEQUENCE</scope>
</reference>
<dbReference type="AlphaFoldDB" id="A0A8S3VEB5"/>
<evidence type="ECO:0000313" key="9">
    <source>
        <dbReference type="EMBL" id="CAG2252091.1"/>
    </source>
</evidence>
<dbReference type="SMART" id="SM00192">
    <property type="entry name" value="LDLa"/>
    <property type="match status" value="3"/>
</dbReference>
<keyword evidence="4" id="KW-0677">Repeat</keyword>
<protein>
    <submittedName>
        <fullName evidence="9">LRP2</fullName>
    </submittedName>
</protein>
<dbReference type="EMBL" id="CAJPWZ010003105">
    <property type="protein sequence ID" value="CAG2252091.1"/>
    <property type="molecule type" value="Genomic_DNA"/>
</dbReference>
<dbReference type="PROSITE" id="PS50068">
    <property type="entry name" value="LDLRA_2"/>
    <property type="match status" value="3"/>
</dbReference>
<dbReference type="InterPro" id="IPR050685">
    <property type="entry name" value="LDLR"/>
</dbReference>
<comment type="subcellular location">
    <subcellularLocation>
        <location evidence="2">Endomembrane system</location>
    </subcellularLocation>
    <subcellularLocation>
        <location evidence="1">Membrane</location>
        <topology evidence="1">Single-pass membrane protein</topology>
    </subcellularLocation>
</comment>
<feature type="disulfide bond" evidence="8">
    <location>
        <begin position="181"/>
        <end position="199"/>
    </location>
</feature>
<dbReference type="Proteomes" id="UP000683360">
    <property type="component" value="Unassembled WGS sequence"/>
</dbReference>
<evidence type="ECO:0000256" key="1">
    <source>
        <dbReference type="ARBA" id="ARBA00004167"/>
    </source>
</evidence>
<dbReference type="InterPro" id="IPR002172">
    <property type="entry name" value="LDrepeatLR_classA_rpt"/>
</dbReference>
<sequence length="214" mass="24378">MGKIVFYHYTSTESAKAIKKSGIIKKSVQKAGDGDVVYGEGTYGTPLGPENGREALARNNYDGAWKNNEDMGKVDVVIRIVTDDSKCPYQRWQVRCADQSQCIYDWQQCDGETVHCRDGSDEQEDVCRNHICPSTDIKCADDLQCFSYLYLCNGRRDCYDGSDEEFNICKTKECAFRQRYCDNGNCVYITEFCDGKDDCGDNSDEKEPCFRNNY</sequence>
<keyword evidence="10" id="KW-1185">Reference proteome</keyword>
<dbReference type="GO" id="GO:0012505">
    <property type="term" value="C:endomembrane system"/>
    <property type="evidence" value="ECO:0007669"/>
    <property type="project" value="UniProtKB-SubCell"/>
</dbReference>
<accession>A0A8S3VEB5</accession>
<gene>
    <name evidence="9" type="ORF">MEDL_63730</name>
</gene>
<dbReference type="OrthoDB" id="10062665at2759"/>
<evidence type="ECO:0000256" key="6">
    <source>
        <dbReference type="ARBA" id="ARBA00023136"/>
    </source>
</evidence>
<dbReference type="InterPro" id="IPR023415">
    <property type="entry name" value="LDLR_class-A_CS"/>
</dbReference>
<name>A0A8S3VEB5_MYTED</name>
<dbReference type="GO" id="GO:0005886">
    <property type="term" value="C:plasma membrane"/>
    <property type="evidence" value="ECO:0007669"/>
    <property type="project" value="TreeGrafter"/>
</dbReference>